<protein>
    <submittedName>
        <fullName evidence="2">Helix-turn-helix domain-containing protein</fullName>
    </submittedName>
</protein>
<evidence type="ECO:0000313" key="3">
    <source>
        <dbReference type="Proteomes" id="UP001597561"/>
    </source>
</evidence>
<evidence type="ECO:0000259" key="1">
    <source>
        <dbReference type="PROSITE" id="PS50943"/>
    </source>
</evidence>
<dbReference type="EMBL" id="JBHUPG010000008">
    <property type="protein sequence ID" value="MFD2911306.1"/>
    <property type="molecule type" value="Genomic_DNA"/>
</dbReference>
<evidence type="ECO:0000313" key="2">
    <source>
        <dbReference type="EMBL" id="MFD2911306.1"/>
    </source>
</evidence>
<proteinExistence type="predicted"/>
<dbReference type="InterPro" id="IPR001387">
    <property type="entry name" value="Cro/C1-type_HTH"/>
</dbReference>
<reference evidence="3" key="1">
    <citation type="journal article" date="2019" name="Int. J. Syst. Evol. Microbiol.">
        <title>The Global Catalogue of Microorganisms (GCM) 10K type strain sequencing project: providing services to taxonomists for standard genome sequencing and annotation.</title>
        <authorList>
            <consortium name="The Broad Institute Genomics Platform"/>
            <consortium name="The Broad Institute Genome Sequencing Center for Infectious Disease"/>
            <person name="Wu L."/>
            <person name="Ma J."/>
        </authorList>
    </citation>
    <scope>NUCLEOTIDE SEQUENCE [LARGE SCALE GENOMIC DNA]</scope>
    <source>
        <strain evidence="3">KCTC 13528</strain>
    </source>
</reference>
<sequence length="89" mass="10101">MDTKKRHHEPYSKLKLYLKDIGITQTELASMVGIDRVYLNKKLNGWGPDFSGTEIRKICLKLDISSDAYFVDNKVSFMKLEESTKAGSG</sequence>
<gene>
    <name evidence="2" type="ORF">ACFS5P_05420</name>
</gene>
<dbReference type="Pfam" id="PF01381">
    <property type="entry name" value="HTH_3"/>
    <property type="match status" value="1"/>
</dbReference>
<dbReference type="RefSeq" id="WP_204727927.1">
    <property type="nucleotide sequence ID" value="NZ_JAFBDK010000001.1"/>
</dbReference>
<dbReference type="InterPro" id="IPR010982">
    <property type="entry name" value="Lambda_DNA-bd_dom_sf"/>
</dbReference>
<dbReference type="SUPFAM" id="SSF47413">
    <property type="entry name" value="lambda repressor-like DNA-binding domains"/>
    <property type="match status" value="1"/>
</dbReference>
<comment type="caution">
    <text evidence="2">The sequence shown here is derived from an EMBL/GenBank/DDBJ whole genome shotgun (WGS) entry which is preliminary data.</text>
</comment>
<name>A0ABW5ZFP0_9BACL</name>
<dbReference type="Gene3D" id="1.10.260.40">
    <property type="entry name" value="lambda repressor-like DNA-binding domains"/>
    <property type="match status" value="1"/>
</dbReference>
<dbReference type="PROSITE" id="PS50943">
    <property type="entry name" value="HTH_CROC1"/>
    <property type="match status" value="1"/>
</dbReference>
<organism evidence="2 3">
    <name type="scientific">Jeotgalibacillus terrae</name>
    <dbReference type="NCBI Taxonomy" id="587735"/>
    <lineage>
        <taxon>Bacteria</taxon>
        <taxon>Bacillati</taxon>
        <taxon>Bacillota</taxon>
        <taxon>Bacilli</taxon>
        <taxon>Bacillales</taxon>
        <taxon>Caryophanaceae</taxon>
        <taxon>Jeotgalibacillus</taxon>
    </lineage>
</organism>
<accession>A0ABW5ZFP0</accession>
<dbReference type="CDD" id="cd00093">
    <property type="entry name" value="HTH_XRE"/>
    <property type="match status" value="1"/>
</dbReference>
<dbReference type="Proteomes" id="UP001597561">
    <property type="component" value="Unassembled WGS sequence"/>
</dbReference>
<feature type="domain" description="HTH cro/C1-type" evidence="1">
    <location>
        <begin position="14"/>
        <end position="70"/>
    </location>
</feature>
<keyword evidence="3" id="KW-1185">Reference proteome</keyword>